<dbReference type="EMBL" id="HBFN01012584">
    <property type="protein sequence ID" value="CAD8792846.1"/>
    <property type="molecule type" value="Transcribed_RNA"/>
</dbReference>
<gene>
    <name evidence="2" type="ORF">HTEP1355_LOCUS7235</name>
</gene>
<reference evidence="2" key="1">
    <citation type="submission" date="2021-01" db="EMBL/GenBank/DDBJ databases">
        <authorList>
            <person name="Corre E."/>
            <person name="Pelletier E."/>
            <person name="Niang G."/>
            <person name="Scheremetjew M."/>
            <person name="Finn R."/>
            <person name="Kale V."/>
            <person name="Holt S."/>
            <person name="Cochrane G."/>
            <person name="Meng A."/>
            <person name="Brown T."/>
            <person name="Cohen L."/>
        </authorList>
    </citation>
    <scope>NUCLEOTIDE SEQUENCE</scope>
    <source>
        <strain evidence="2">CCMP443</strain>
    </source>
</reference>
<accession>A0A7S0VLX9</accession>
<dbReference type="InterPro" id="IPR016024">
    <property type="entry name" value="ARM-type_fold"/>
</dbReference>
<sequence>MPALVKKQANTLTDAQVKAALAVREGVANDSNQADVVVQALVEALPDRRPLECNRLRAIINEPGGKVTVWDQLGRRREEGGATAGLTALIEMLGANNDQFQALGQEPSSGLLASLCTQNDRVQQLCRQKFLLKRLMSIMGDERCNEATRRNTSWVLRRCCEVSAKIRMELGSDRTMLQLLGRIMRNEPLQDTKYKPGGDASEIGSRPASRSGSSRGGRTRPPSRTTSGLDGGSFNSNFNDQSGHFDLFRMDENTNPDGNMHWGNKTPGTATPNSTGLGLPPAQKGSTLGLRPQSAVSASHFAGSVRSVSAVQRGGRSPGVSRPATAESAAGGGAYFRGSSRPPTGMGTTAVRDADSMCVQGNACCTIGNCCYSDEAVERLAKTDGVITGLLYVIEYGTEWASGHAARALGNLCYSPANTRLLTEIDTSNVAARNLVEMVMSANSSRRTKELALFALANLTRAQAVCSRLIGLPGIYGALGELASQGVAREDVDRTICNMSQARLGTRTWRQPKKL</sequence>
<name>A0A7S0VLX9_9CRYP</name>
<feature type="compositionally biased region" description="Polar residues" evidence="1">
    <location>
        <begin position="266"/>
        <end position="276"/>
    </location>
</feature>
<dbReference type="AlphaFoldDB" id="A0A7S0VLX9"/>
<feature type="region of interest" description="Disordered" evidence="1">
    <location>
        <begin position="309"/>
        <end position="347"/>
    </location>
</feature>
<evidence type="ECO:0000256" key="1">
    <source>
        <dbReference type="SAM" id="MobiDB-lite"/>
    </source>
</evidence>
<protein>
    <submittedName>
        <fullName evidence="2">Uncharacterized protein</fullName>
    </submittedName>
</protein>
<feature type="compositionally biased region" description="Low complexity" evidence="1">
    <location>
        <begin position="219"/>
        <end position="228"/>
    </location>
</feature>
<proteinExistence type="predicted"/>
<feature type="region of interest" description="Disordered" evidence="1">
    <location>
        <begin position="188"/>
        <end position="278"/>
    </location>
</feature>
<feature type="compositionally biased region" description="Low complexity" evidence="1">
    <location>
        <begin position="204"/>
        <end position="213"/>
    </location>
</feature>
<organism evidence="2">
    <name type="scientific">Hemiselmis tepida</name>
    <dbReference type="NCBI Taxonomy" id="464990"/>
    <lineage>
        <taxon>Eukaryota</taxon>
        <taxon>Cryptophyceae</taxon>
        <taxon>Cryptomonadales</taxon>
        <taxon>Hemiselmidaceae</taxon>
        <taxon>Hemiselmis</taxon>
    </lineage>
</organism>
<feature type="compositionally biased region" description="Polar residues" evidence="1">
    <location>
        <begin position="233"/>
        <end position="242"/>
    </location>
</feature>
<dbReference type="InterPro" id="IPR011989">
    <property type="entry name" value="ARM-like"/>
</dbReference>
<dbReference type="Gene3D" id="1.25.10.10">
    <property type="entry name" value="Leucine-rich Repeat Variant"/>
    <property type="match status" value="2"/>
</dbReference>
<dbReference type="SUPFAM" id="SSF48371">
    <property type="entry name" value="ARM repeat"/>
    <property type="match status" value="1"/>
</dbReference>
<evidence type="ECO:0000313" key="2">
    <source>
        <dbReference type="EMBL" id="CAD8792846.1"/>
    </source>
</evidence>